<feature type="transmembrane region" description="Helical" evidence="1">
    <location>
        <begin position="51"/>
        <end position="71"/>
    </location>
</feature>
<keyword evidence="1" id="KW-0812">Transmembrane</keyword>
<protein>
    <submittedName>
        <fullName evidence="2">Uncharacterized protein</fullName>
    </submittedName>
</protein>
<feature type="transmembrane region" description="Helical" evidence="1">
    <location>
        <begin position="12"/>
        <end position="31"/>
    </location>
</feature>
<organism evidence="2 3">
    <name type="scientific">Sphingobacterium athyrii</name>
    <dbReference type="NCBI Taxonomy" id="2152717"/>
    <lineage>
        <taxon>Bacteria</taxon>
        <taxon>Pseudomonadati</taxon>
        <taxon>Bacteroidota</taxon>
        <taxon>Sphingobacteriia</taxon>
        <taxon>Sphingobacteriales</taxon>
        <taxon>Sphingobacteriaceae</taxon>
        <taxon>Sphingobacterium</taxon>
    </lineage>
</organism>
<proteinExistence type="predicted"/>
<sequence length="150" mass="17299">MLFDTDYILFLFYLPSMITTLVGLGMGIYWFGRVPAAKYTFNTKLLLERVLICYIIMFTAIAVLVINSCLTDEFFGNYLSADILWIGVVIAILGFVFTTIFVAFKSIVFWSEAYSRGRKKCQWYLALLPLWLSCFLGQMIAFIWVIKKMG</sequence>
<feature type="transmembrane region" description="Helical" evidence="1">
    <location>
        <begin position="124"/>
        <end position="146"/>
    </location>
</feature>
<keyword evidence="3" id="KW-1185">Reference proteome</keyword>
<dbReference type="OrthoDB" id="9900112at2"/>
<accession>A0A363NQ17</accession>
<gene>
    <name evidence="2" type="ORF">DCO56_18185</name>
</gene>
<name>A0A363NQ17_9SPHI</name>
<evidence type="ECO:0000313" key="3">
    <source>
        <dbReference type="Proteomes" id="UP000250831"/>
    </source>
</evidence>
<dbReference type="AlphaFoldDB" id="A0A363NQ17"/>
<dbReference type="Proteomes" id="UP000250831">
    <property type="component" value="Unassembled WGS sequence"/>
</dbReference>
<dbReference type="EMBL" id="QCXX01000005">
    <property type="protein sequence ID" value="PUV22853.1"/>
    <property type="molecule type" value="Genomic_DNA"/>
</dbReference>
<evidence type="ECO:0000313" key="2">
    <source>
        <dbReference type="EMBL" id="PUV22853.1"/>
    </source>
</evidence>
<feature type="transmembrane region" description="Helical" evidence="1">
    <location>
        <begin position="83"/>
        <end position="104"/>
    </location>
</feature>
<evidence type="ECO:0000256" key="1">
    <source>
        <dbReference type="SAM" id="Phobius"/>
    </source>
</evidence>
<dbReference type="RefSeq" id="WP_108635188.1">
    <property type="nucleotide sequence ID" value="NZ_QCXX01000005.1"/>
</dbReference>
<keyword evidence="1" id="KW-1133">Transmembrane helix</keyword>
<keyword evidence="1" id="KW-0472">Membrane</keyword>
<comment type="caution">
    <text evidence="2">The sequence shown here is derived from an EMBL/GenBank/DDBJ whole genome shotgun (WGS) entry which is preliminary data.</text>
</comment>
<reference evidence="2 3" key="1">
    <citation type="submission" date="2018-04" db="EMBL/GenBank/DDBJ databases">
        <title>Sphingobacterium sp. M46 Genome.</title>
        <authorList>
            <person name="Cheng J."/>
            <person name="Li Y."/>
        </authorList>
    </citation>
    <scope>NUCLEOTIDE SEQUENCE [LARGE SCALE GENOMIC DNA]</scope>
    <source>
        <strain evidence="2 3">M46</strain>
    </source>
</reference>